<dbReference type="OMA" id="PYYMKED"/>
<dbReference type="InterPro" id="IPR036186">
    <property type="entry name" value="Serpin_sf"/>
</dbReference>
<sequence>VQIPKFKLEQQLQLNSALQQMGIYDAFVTRLANFSGISDKALYISDFVHKAFVEVAEEGTEAAAASAIILTRRARPQIQTPPVMFIANHPFMFAIVKDENVLFIGRLF</sequence>
<dbReference type="InterPro" id="IPR000215">
    <property type="entry name" value="Serpin_fam"/>
</dbReference>
<protein>
    <submittedName>
        <fullName evidence="3">Serpin B10</fullName>
    </submittedName>
</protein>
<evidence type="ECO:0000259" key="2">
    <source>
        <dbReference type="Pfam" id="PF00079"/>
    </source>
</evidence>
<dbReference type="MEROPS" id="I04.975"/>
<dbReference type="PANTHER" id="PTHR11461:SF211">
    <property type="entry name" value="GH10112P-RELATED"/>
    <property type="match status" value="1"/>
</dbReference>
<comment type="caution">
    <text evidence="3">The sequence shown here is derived from an EMBL/GenBank/DDBJ whole genome shotgun (WGS) entry which is preliminary data.</text>
</comment>
<feature type="domain" description="Serpin" evidence="2">
    <location>
        <begin position="1"/>
        <end position="107"/>
    </location>
</feature>
<dbReference type="STRING" id="6265.A0A0B2URL2"/>
<keyword evidence="4" id="KW-1185">Reference proteome</keyword>
<evidence type="ECO:0000256" key="1">
    <source>
        <dbReference type="ARBA" id="ARBA00009500"/>
    </source>
</evidence>
<evidence type="ECO:0000313" key="4">
    <source>
        <dbReference type="Proteomes" id="UP000031036"/>
    </source>
</evidence>
<dbReference type="AlphaFoldDB" id="A0A0B2URL2"/>
<dbReference type="EMBL" id="JPKZ01021780">
    <property type="protein sequence ID" value="KHN71560.1"/>
    <property type="molecule type" value="Genomic_DNA"/>
</dbReference>
<dbReference type="InterPro" id="IPR042185">
    <property type="entry name" value="Serpin_sf_2"/>
</dbReference>
<name>A0A0B2URL2_TOXCA</name>
<reference evidence="3 4" key="1">
    <citation type="submission" date="2014-11" db="EMBL/GenBank/DDBJ databases">
        <title>Genetic blueprint of the zoonotic pathogen Toxocara canis.</title>
        <authorList>
            <person name="Zhu X.-Q."/>
            <person name="Korhonen P.K."/>
            <person name="Cai H."/>
            <person name="Young N.D."/>
            <person name="Nejsum P."/>
            <person name="von Samson-Himmelstjerna G."/>
            <person name="Boag P.R."/>
            <person name="Tan P."/>
            <person name="Li Q."/>
            <person name="Min J."/>
            <person name="Yang Y."/>
            <person name="Wang X."/>
            <person name="Fang X."/>
            <person name="Hall R.S."/>
            <person name="Hofmann A."/>
            <person name="Sternberg P.W."/>
            <person name="Jex A.R."/>
            <person name="Gasser R.B."/>
        </authorList>
    </citation>
    <scope>NUCLEOTIDE SEQUENCE [LARGE SCALE GENOMIC DNA]</scope>
    <source>
        <strain evidence="3">PN_DK_2014</strain>
    </source>
</reference>
<dbReference type="InterPro" id="IPR023796">
    <property type="entry name" value="Serpin_dom"/>
</dbReference>
<proteinExistence type="inferred from homology"/>
<dbReference type="InterPro" id="IPR023795">
    <property type="entry name" value="Serpin_CS"/>
</dbReference>
<dbReference type="SUPFAM" id="SSF56574">
    <property type="entry name" value="Serpins"/>
    <property type="match status" value="1"/>
</dbReference>
<dbReference type="PROSITE" id="PS00284">
    <property type="entry name" value="SERPIN"/>
    <property type="match status" value="1"/>
</dbReference>
<dbReference type="Proteomes" id="UP000031036">
    <property type="component" value="Unassembled WGS sequence"/>
</dbReference>
<dbReference type="Pfam" id="PF00079">
    <property type="entry name" value="Serpin"/>
    <property type="match status" value="1"/>
</dbReference>
<dbReference type="PANTHER" id="PTHR11461">
    <property type="entry name" value="SERINE PROTEASE INHIBITOR, SERPIN"/>
    <property type="match status" value="1"/>
</dbReference>
<dbReference type="GO" id="GO:0005615">
    <property type="term" value="C:extracellular space"/>
    <property type="evidence" value="ECO:0007669"/>
    <property type="project" value="InterPro"/>
</dbReference>
<comment type="similarity">
    <text evidence="1">Belongs to the serpin family.</text>
</comment>
<dbReference type="InterPro" id="IPR042178">
    <property type="entry name" value="Serpin_sf_1"/>
</dbReference>
<gene>
    <name evidence="3" type="primary">SERPINB10</name>
    <name evidence="3" type="ORF">Tcan_02177</name>
</gene>
<organism evidence="3 4">
    <name type="scientific">Toxocara canis</name>
    <name type="common">Canine roundworm</name>
    <dbReference type="NCBI Taxonomy" id="6265"/>
    <lineage>
        <taxon>Eukaryota</taxon>
        <taxon>Metazoa</taxon>
        <taxon>Ecdysozoa</taxon>
        <taxon>Nematoda</taxon>
        <taxon>Chromadorea</taxon>
        <taxon>Rhabditida</taxon>
        <taxon>Spirurina</taxon>
        <taxon>Ascaridomorpha</taxon>
        <taxon>Ascaridoidea</taxon>
        <taxon>Toxocaridae</taxon>
        <taxon>Toxocara</taxon>
    </lineage>
</organism>
<dbReference type="GO" id="GO:0004867">
    <property type="term" value="F:serine-type endopeptidase inhibitor activity"/>
    <property type="evidence" value="ECO:0007669"/>
    <property type="project" value="InterPro"/>
</dbReference>
<accession>A0A0B2URL2</accession>
<dbReference type="Gene3D" id="3.30.497.10">
    <property type="entry name" value="Antithrombin, subunit I, domain 2"/>
    <property type="match status" value="1"/>
</dbReference>
<evidence type="ECO:0000313" key="3">
    <source>
        <dbReference type="EMBL" id="KHN71560.1"/>
    </source>
</evidence>
<dbReference type="OrthoDB" id="9518664at2759"/>
<dbReference type="Gene3D" id="2.30.39.10">
    <property type="entry name" value="Alpha-1-antitrypsin, domain 1"/>
    <property type="match status" value="1"/>
</dbReference>
<feature type="non-terminal residue" evidence="3">
    <location>
        <position position="1"/>
    </location>
</feature>